<dbReference type="EMBL" id="AM746676">
    <property type="protein sequence ID" value="CAN91704.1"/>
    <property type="molecule type" value="Genomic_DNA"/>
</dbReference>
<keyword evidence="2" id="KW-1185">Reference proteome</keyword>
<dbReference type="HOGENOM" id="CLU_1853910_0_0_7"/>
<evidence type="ECO:0000313" key="1">
    <source>
        <dbReference type="EMBL" id="CAN91704.1"/>
    </source>
</evidence>
<protein>
    <submittedName>
        <fullName evidence="1">Uncharacterized protein</fullName>
    </submittedName>
</protein>
<gene>
    <name evidence="1" type="ordered locus">sce1546</name>
</gene>
<reference evidence="1 2" key="1">
    <citation type="journal article" date="2007" name="Nat. Biotechnol.">
        <title>Complete genome sequence of the myxobacterium Sorangium cellulosum.</title>
        <authorList>
            <person name="Schneiker S."/>
            <person name="Perlova O."/>
            <person name="Kaiser O."/>
            <person name="Gerth K."/>
            <person name="Alici A."/>
            <person name="Altmeyer M.O."/>
            <person name="Bartels D."/>
            <person name="Bekel T."/>
            <person name="Beyer S."/>
            <person name="Bode E."/>
            <person name="Bode H.B."/>
            <person name="Bolten C.J."/>
            <person name="Choudhuri J.V."/>
            <person name="Doss S."/>
            <person name="Elnakady Y.A."/>
            <person name="Frank B."/>
            <person name="Gaigalat L."/>
            <person name="Goesmann A."/>
            <person name="Groeger C."/>
            <person name="Gross F."/>
            <person name="Jelsbak L."/>
            <person name="Jelsbak L."/>
            <person name="Kalinowski J."/>
            <person name="Kegler C."/>
            <person name="Knauber T."/>
            <person name="Konietzny S."/>
            <person name="Kopp M."/>
            <person name="Krause L."/>
            <person name="Krug D."/>
            <person name="Linke B."/>
            <person name="Mahmud T."/>
            <person name="Martinez-Arias R."/>
            <person name="McHardy A.C."/>
            <person name="Merai M."/>
            <person name="Meyer F."/>
            <person name="Mormann S."/>
            <person name="Munoz-Dorado J."/>
            <person name="Perez J."/>
            <person name="Pradella S."/>
            <person name="Rachid S."/>
            <person name="Raddatz G."/>
            <person name="Rosenau F."/>
            <person name="Rueckert C."/>
            <person name="Sasse F."/>
            <person name="Scharfe M."/>
            <person name="Schuster S.C."/>
            <person name="Suen G."/>
            <person name="Treuner-Lange A."/>
            <person name="Velicer G.J."/>
            <person name="Vorholter F.-J."/>
            <person name="Weissman K.J."/>
            <person name="Welch R.D."/>
            <person name="Wenzel S.C."/>
            <person name="Whitworth D.E."/>
            <person name="Wilhelm S."/>
            <person name="Wittmann C."/>
            <person name="Bloecker H."/>
            <person name="Puehler A."/>
            <person name="Mueller R."/>
        </authorList>
    </citation>
    <scope>NUCLEOTIDE SEQUENCE [LARGE SCALE GENOMIC DNA]</scope>
    <source>
        <strain evidence="2">So ce56</strain>
    </source>
</reference>
<accession>A9FCW6</accession>
<dbReference type="AlphaFoldDB" id="A9FCW6"/>
<dbReference type="KEGG" id="scl:sce1546"/>
<proteinExistence type="predicted"/>
<evidence type="ECO:0000313" key="2">
    <source>
        <dbReference type="Proteomes" id="UP000002139"/>
    </source>
</evidence>
<name>A9FCW6_SORC5</name>
<dbReference type="Proteomes" id="UP000002139">
    <property type="component" value="Chromosome"/>
</dbReference>
<organism evidence="1 2">
    <name type="scientific">Sorangium cellulosum (strain So ce56)</name>
    <name type="common">Polyangium cellulosum (strain So ce56)</name>
    <dbReference type="NCBI Taxonomy" id="448385"/>
    <lineage>
        <taxon>Bacteria</taxon>
        <taxon>Pseudomonadati</taxon>
        <taxon>Myxococcota</taxon>
        <taxon>Polyangia</taxon>
        <taxon>Polyangiales</taxon>
        <taxon>Polyangiaceae</taxon>
        <taxon>Sorangium</taxon>
    </lineage>
</organism>
<sequence length="138" mass="15671">MGLPRRARTIVIDDERYRWLVTEPERWIENASAWDDVLRARRLTLVVQHECGRGQKLLAWVPVYRTPIHHAEVTVPCGNGVVSLLTPHQETVVSSALVRRVIEYALQRGWRPSESGSDFTVPEDALGTLLHESQPGLK</sequence>